<geneLocation type="plasmid" evidence="2">
    <name>pMOC1</name>
</geneLocation>
<accession>A0A088B305</accession>
<organism evidence="2">
    <name type="scientific">Methylobacterium oryzae CBMB20</name>
    <dbReference type="NCBI Taxonomy" id="693986"/>
    <lineage>
        <taxon>Bacteria</taxon>
        <taxon>Pseudomonadati</taxon>
        <taxon>Pseudomonadota</taxon>
        <taxon>Alphaproteobacteria</taxon>
        <taxon>Hyphomicrobiales</taxon>
        <taxon>Methylobacteriaceae</taxon>
        <taxon>Methylobacterium</taxon>
    </lineage>
</organism>
<sequence>MDMGESSSGPDLDVWLAPFLAAMGRKTRRTWAPLYLRNLLGPGDRKSLQPMAARLGLPGHDRLQHFIASPAWDDSPLWTELARSADGLVGGSDACLVIDDTALPKKGTHSVGVARQYCGALGKKANCQSLVSLTVARSEVPVPVALRLFLPEDWVADPERCERAGVPEAAVVPQSKGEIALRELDRLRAEGVRFGVVLADAGYGCSAVFRHGLDARGLAWAVGIARNQKVYDPDVRLVEPGGRARKPVPDQEPREAEAVLAAPPWRRVTWRRGTKGALSARFAMTRVRVGDGPVWANNRHLPGDEVWLVGEWRASGERKFYLSNLPPRTTRRALAGTIKARWVCEQAHQQLKEELGLDHFEGRSWTGLHRHALMTCIACAYLQHLRLARPERAGRGGKRWPASEDRRRLRACRPCVRPSSADCSRCSSRPYDARTAGATSGCHLTSKCPGSARPFQAVWSRRWPGF</sequence>
<reference evidence="2" key="1">
    <citation type="journal article" date="2014" name="PLoS ONE">
        <title>Genome Information of Methylobacterium oryzae, a Plant-Probiotic Methylotroph in the Phyllosphere.</title>
        <authorList>
            <person name="Kwak M.J."/>
            <person name="Jeong H."/>
            <person name="Madhaiyan M."/>
            <person name="Lee Y."/>
            <person name="Sa T.M."/>
            <person name="Oh T.K."/>
            <person name="Kim J.F."/>
        </authorList>
    </citation>
    <scope>NUCLEOTIDE SEQUENCE</scope>
    <source>
        <strain evidence="2">CBMB20</strain>
        <plasmid evidence="2">pMOC1</plasmid>
    </source>
</reference>
<gene>
    <name evidence="2" type="ORF">MOC_1p0068</name>
</gene>
<name>A0A088B305_9HYPH</name>
<dbReference type="AlphaFoldDB" id="A0A088B305"/>
<dbReference type="EMBL" id="JX627580">
    <property type="protein sequence ID" value="AGO88306.1"/>
    <property type="molecule type" value="Genomic_DNA"/>
</dbReference>
<dbReference type="InterPro" id="IPR012337">
    <property type="entry name" value="RNaseH-like_sf"/>
</dbReference>
<protein>
    <submittedName>
        <fullName evidence="2">Transposase IS4 family protein</fullName>
    </submittedName>
</protein>
<dbReference type="Pfam" id="PF13546">
    <property type="entry name" value="DDE_5"/>
    <property type="match status" value="1"/>
</dbReference>
<proteinExistence type="predicted"/>
<dbReference type="NCBIfam" id="NF033540">
    <property type="entry name" value="transpos_IS701"/>
    <property type="match status" value="1"/>
</dbReference>
<evidence type="ECO:0000313" key="2">
    <source>
        <dbReference type="EMBL" id="AGO88306.1"/>
    </source>
</evidence>
<keyword evidence="2" id="KW-0614">Plasmid</keyword>
<feature type="domain" description="Transposase IS701-like DDE" evidence="1">
    <location>
        <begin position="18"/>
        <end position="276"/>
    </location>
</feature>
<dbReference type="PANTHER" id="PTHR33627:SF1">
    <property type="entry name" value="TRANSPOSASE"/>
    <property type="match status" value="1"/>
</dbReference>
<evidence type="ECO:0000259" key="1">
    <source>
        <dbReference type="Pfam" id="PF13546"/>
    </source>
</evidence>
<dbReference type="InterPro" id="IPR038721">
    <property type="entry name" value="IS701-like_DDE_dom"/>
</dbReference>
<dbReference type="PANTHER" id="PTHR33627">
    <property type="entry name" value="TRANSPOSASE"/>
    <property type="match status" value="1"/>
</dbReference>
<dbReference type="InterPro" id="IPR039365">
    <property type="entry name" value="IS701-like"/>
</dbReference>
<dbReference type="SUPFAM" id="SSF53098">
    <property type="entry name" value="Ribonuclease H-like"/>
    <property type="match status" value="1"/>
</dbReference>